<dbReference type="Proteomes" id="UP000297245">
    <property type="component" value="Unassembled WGS sequence"/>
</dbReference>
<name>A0A4S8KV01_DENBC</name>
<evidence type="ECO:0000313" key="2">
    <source>
        <dbReference type="EMBL" id="THU79603.1"/>
    </source>
</evidence>
<protein>
    <submittedName>
        <fullName evidence="2">Uncharacterized protein</fullName>
    </submittedName>
</protein>
<proteinExistence type="predicted"/>
<reference evidence="2 3" key="1">
    <citation type="journal article" date="2019" name="Nat. Ecol. Evol.">
        <title>Megaphylogeny resolves global patterns of mushroom evolution.</title>
        <authorList>
            <person name="Varga T."/>
            <person name="Krizsan K."/>
            <person name="Foldi C."/>
            <person name="Dima B."/>
            <person name="Sanchez-Garcia M."/>
            <person name="Sanchez-Ramirez S."/>
            <person name="Szollosi G.J."/>
            <person name="Szarkandi J.G."/>
            <person name="Papp V."/>
            <person name="Albert L."/>
            <person name="Andreopoulos W."/>
            <person name="Angelini C."/>
            <person name="Antonin V."/>
            <person name="Barry K.W."/>
            <person name="Bougher N.L."/>
            <person name="Buchanan P."/>
            <person name="Buyck B."/>
            <person name="Bense V."/>
            <person name="Catcheside P."/>
            <person name="Chovatia M."/>
            <person name="Cooper J."/>
            <person name="Damon W."/>
            <person name="Desjardin D."/>
            <person name="Finy P."/>
            <person name="Geml J."/>
            <person name="Haridas S."/>
            <person name="Hughes K."/>
            <person name="Justo A."/>
            <person name="Karasinski D."/>
            <person name="Kautmanova I."/>
            <person name="Kiss B."/>
            <person name="Kocsube S."/>
            <person name="Kotiranta H."/>
            <person name="LaButti K.M."/>
            <person name="Lechner B.E."/>
            <person name="Liimatainen K."/>
            <person name="Lipzen A."/>
            <person name="Lukacs Z."/>
            <person name="Mihaltcheva S."/>
            <person name="Morgado L.N."/>
            <person name="Niskanen T."/>
            <person name="Noordeloos M.E."/>
            <person name="Ohm R.A."/>
            <person name="Ortiz-Santana B."/>
            <person name="Ovrebo C."/>
            <person name="Racz N."/>
            <person name="Riley R."/>
            <person name="Savchenko A."/>
            <person name="Shiryaev A."/>
            <person name="Soop K."/>
            <person name="Spirin V."/>
            <person name="Szebenyi C."/>
            <person name="Tomsovsky M."/>
            <person name="Tulloss R.E."/>
            <person name="Uehling J."/>
            <person name="Grigoriev I.V."/>
            <person name="Vagvolgyi C."/>
            <person name="Papp T."/>
            <person name="Martin F.M."/>
            <person name="Miettinen O."/>
            <person name="Hibbett D.S."/>
            <person name="Nagy L.G."/>
        </authorList>
    </citation>
    <scope>NUCLEOTIDE SEQUENCE [LARGE SCALE GENOMIC DNA]</scope>
    <source>
        <strain evidence="2 3">CBS 962.96</strain>
    </source>
</reference>
<dbReference type="AlphaFoldDB" id="A0A4S8KV01"/>
<evidence type="ECO:0000256" key="1">
    <source>
        <dbReference type="SAM" id="MobiDB-lite"/>
    </source>
</evidence>
<organism evidence="2 3">
    <name type="scientific">Dendrothele bispora (strain CBS 962.96)</name>
    <dbReference type="NCBI Taxonomy" id="1314807"/>
    <lineage>
        <taxon>Eukaryota</taxon>
        <taxon>Fungi</taxon>
        <taxon>Dikarya</taxon>
        <taxon>Basidiomycota</taxon>
        <taxon>Agaricomycotina</taxon>
        <taxon>Agaricomycetes</taxon>
        <taxon>Agaricomycetidae</taxon>
        <taxon>Agaricales</taxon>
        <taxon>Agaricales incertae sedis</taxon>
        <taxon>Dendrothele</taxon>
    </lineage>
</organism>
<accession>A0A4S8KV01</accession>
<keyword evidence="3" id="KW-1185">Reference proteome</keyword>
<sequence length="686" mass="76874">MVPHQDLASTGSSKARITAADVDKDPQLVLHSAQPDSPLKPFDGQVGAVIGDTGYVVTSPNTDLIYSPHVGPCTTRMRRDFHFGTDDPLYFPQPFNMRIGHLALIPAPSTRSFHNDALAWYRPKSSDFIPHTSMASSALGLLAPALISRFESKSNALTSSSLDRPAQVKNDHYVREGRAALQRLVERLQVVSTHEECLLLVACIQRQYLELYARIEWLDKYLPRIQAQETTHPVNLELMGAFAYSADDLQRLFHAGIPVWFIREVTYLPTLRIDKLVHPIAETANRLLPMRHSEQYVDLADANPPHRLVWTGGWTQGERYAAMARYICSLHQYPAMGTSKGGAVSPAIILAASSASSSASTPTIQPLVDVMGKDTKPQTKQTHANLSRNKFLPLEDPLNPAAMPVWSTVLSELSAFHQSRVPEKLGYFLPQPMSLISSDNEHRKTYLISTWVKLRPLFLWILAHPGETSRIALKGPQWRSILDLASGLGYKAGTQTSKTHTEMEELLRKLVSDHRHGVELDLTRLPASPAYWQGQQLSVEKLPPSQVTRQILWELYELSFRLELMALDQELLPESDWGLRQLELYQCWHGLPFSADLNTADTGLGASSLDKRLPFLQGLYSVVRAWPGPKPDLISFPFPQRCADGSVTTAHFEQQVHAVEEALARFYVRTFFNTFARPPSIPHQLQ</sequence>
<feature type="region of interest" description="Disordered" evidence="1">
    <location>
        <begin position="1"/>
        <end position="20"/>
    </location>
</feature>
<dbReference type="OrthoDB" id="2634326at2759"/>
<dbReference type="EMBL" id="ML180005">
    <property type="protein sequence ID" value="THU79603.1"/>
    <property type="molecule type" value="Genomic_DNA"/>
</dbReference>
<evidence type="ECO:0000313" key="3">
    <source>
        <dbReference type="Proteomes" id="UP000297245"/>
    </source>
</evidence>
<gene>
    <name evidence="2" type="ORF">K435DRAFT_810596</name>
</gene>